<keyword evidence="3" id="KW-1185">Reference proteome</keyword>
<proteinExistence type="predicted"/>
<dbReference type="AlphaFoldDB" id="A0A5N5DBC7"/>
<dbReference type="CDD" id="cd18186">
    <property type="entry name" value="BTB_POZ_ZBTB_KLHL-like"/>
    <property type="match status" value="1"/>
</dbReference>
<comment type="caution">
    <text evidence="2">The sequence shown here is derived from an EMBL/GenBank/DDBJ whole genome shotgun (WGS) entry which is preliminary data.</text>
</comment>
<evidence type="ECO:0000259" key="1">
    <source>
        <dbReference type="PROSITE" id="PS50097"/>
    </source>
</evidence>
<dbReference type="PANTHER" id="PTHR47843:SF2">
    <property type="entry name" value="BTB DOMAIN-CONTAINING PROTEIN"/>
    <property type="match status" value="1"/>
</dbReference>
<sequence length="258" mass="29706">MHCLKGARLWYLYRILDPSSSSSLGPSPSVAAAYTTISQLHSHKVEMADLTSEIIQVDVGSGQRKYYIHKDILCASSPFFARACNGNWKEARERRIELPEDEPECFDKYVQWLYFNELFVEERKNDCEALQWKDWLDAYLLGDKLLDQKFKDACFDIVYNQYENGGTLSPSDQAKLLYENLPESDPYLRLYVYVSAYWTTLDDFDPEVSADAANAPMEFFRDVAKALVQIRDMADSSNLEATKLTRTDFYRGVHSTTS</sequence>
<organism evidence="2 3">
    <name type="scientific">Lasiodiplodia theobromae</name>
    <dbReference type="NCBI Taxonomy" id="45133"/>
    <lineage>
        <taxon>Eukaryota</taxon>
        <taxon>Fungi</taxon>
        <taxon>Dikarya</taxon>
        <taxon>Ascomycota</taxon>
        <taxon>Pezizomycotina</taxon>
        <taxon>Dothideomycetes</taxon>
        <taxon>Dothideomycetes incertae sedis</taxon>
        <taxon>Botryosphaeriales</taxon>
        <taxon>Botryosphaeriaceae</taxon>
        <taxon>Lasiodiplodia</taxon>
    </lineage>
</organism>
<reference evidence="2 3" key="1">
    <citation type="journal article" date="2019" name="Sci. Rep.">
        <title>A multi-omics analysis of the grapevine pathogen Lasiodiplodia theobromae reveals that temperature affects the expression of virulence- and pathogenicity-related genes.</title>
        <authorList>
            <person name="Felix C."/>
            <person name="Meneses R."/>
            <person name="Goncalves M.F.M."/>
            <person name="Tilleman L."/>
            <person name="Duarte A.S."/>
            <person name="Jorrin-Novo J.V."/>
            <person name="Van de Peer Y."/>
            <person name="Deforce D."/>
            <person name="Van Nieuwerburgh F."/>
            <person name="Esteves A.C."/>
            <person name="Alves A."/>
        </authorList>
    </citation>
    <scope>NUCLEOTIDE SEQUENCE [LARGE SCALE GENOMIC DNA]</scope>
    <source>
        <strain evidence="2 3">LA-SOL3</strain>
    </source>
</reference>
<dbReference type="SUPFAM" id="SSF54695">
    <property type="entry name" value="POZ domain"/>
    <property type="match status" value="1"/>
</dbReference>
<gene>
    <name evidence="2" type="ORF">DBV05_g6435</name>
</gene>
<accession>A0A5N5DBC7</accession>
<dbReference type="Proteomes" id="UP000325902">
    <property type="component" value="Unassembled WGS sequence"/>
</dbReference>
<feature type="domain" description="BTB" evidence="1">
    <location>
        <begin position="51"/>
        <end position="122"/>
    </location>
</feature>
<evidence type="ECO:0000313" key="2">
    <source>
        <dbReference type="EMBL" id="KAB2574945.1"/>
    </source>
</evidence>
<dbReference type="PANTHER" id="PTHR47843">
    <property type="entry name" value="BTB DOMAIN-CONTAINING PROTEIN-RELATED"/>
    <property type="match status" value="1"/>
</dbReference>
<name>A0A5N5DBC7_9PEZI</name>
<dbReference type="InterPro" id="IPR011333">
    <property type="entry name" value="SKP1/BTB/POZ_sf"/>
</dbReference>
<dbReference type="InterPro" id="IPR000210">
    <property type="entry name" value="BTB/POZ_dom"/>
</dbReference>
<dbReference type="Pfam" id="PF00651">
    <property type="entry name" value="BTB"/>
    <property type="match status" value="1"/>
</dbReference>
<dbReference type="Gene3D" id="3.30.710.10">
    <property type="entry name" value="Potassium Channel Kv1.1, Chain A"/>
    <property type="match status" value="1"/>
</dbReference>
<evidence type="ECO:0000313" key="3">
    <source>
        <dbReference type="Proteomes" id="UP000325902"/>
    </source>
</evidence>
<dbReference type="SMART" id="SM00225">
    <property type="entry name" value="BTB"/>
    <property type="match status" value="1"/>
</dbReference>
<dbReference type="EMBL" id="VCHE01000038">
    <property type="protein sequence ID" value="KAB2574945.1"/>
    <property type="molecule type" value="Genomic_DNA"/>
</dbReference>
<dbReference type="OrthoDB" id="1022638at2759"/>
<dbReference type="PROSITE" id="PS50097">
    <property type="entry name" value="BTB"/>
    <property type="match status" value="1"/>
</dbReference>
<protein>
    <recommendedName>
        <fullName evidence="1">BTB domain-containing protein</fullName>
    </recommendedName>
</protein>